<keyword evidence="1" id="KW-0472">Membrane</keyword>
<feature type="transmembrane region" description="Helical" evidence="1">
    <location>
        <begin position="12"/>
        <end position="40"/>
    </location>
</feature>
<comment type="caution">
    <text evidence="2">The sequence shown here is derived from an EMBL/GenBank/DDBJ whole genome shotgun (WGS) entry which is preliminary data.</text>
</comment>
<dbReference type="GeneID" id="58098814"/>
<organism evidence="2 3">
    <name type="scientific">Staphylococcus cohnii subsp. cohnii</name>
    <dbReference type="NCBI Taxonomy" id="74704"/>
    <lineage>
        <taxon>Bacteria</taxon>
        <taxon>Bacillati</taxon>
        <taxon>Bacillota</taxon>
        <taxon>Bacilli</taxon>
        <taxon>Bacillales</taxon>
        <taxon>Staphylococcaceae</taxon>
        <taxon>Staphylococcus</taxon>
        <taxon>Staphylococcus cohnii species complex</taxon>
    </lineage>
</organism>
<dbReference type="PATRIC" id="fig|74704.6.peg.349"/>
<proteinExistence type="predicted"/>
<evidence type="ECO:0000256" key="1">
    <source>
        <dbReference type="SAM" id="Phobius"/>
    </source>
</evidence>
<protein>
    <submittedName>
        <fullName evidence="2">Uncharacterized protein</fullName>
    </submittedName>
</protein>
<keyword evidence="1" id="KW-0812">Transmembrane</keyword>
<dbReference type="EMBL" id="LAKJ01000012">
    <property type="protein sequence ID" value="KKI63849.1"/>
    <property type="molecule type" value="Genomic_DNA"/>
</dbReference>
<sequence length="46" mass="5362">MKKKDLKILKITFSGLTAILFYISGLWIVSAFFALLSLYFMDEKKK</sequence>
<evidence type="ECO:0000313" key="2">
    <source>
        <dbReference type="EMBL" id="KKI63849.1"/>
    </source>
</evidence>
<evidence type="ECO:0000313" key="3">
    <source>
        <dbReference type="Proteomes" id="UP000034455"/>
    </source>
</evidence>
<dbReference type="Proteomes" id="UP000034455">
    <property type="component" value="Unassembled WGS sequence"/>
</dbReference>
<dbReference type="AlphaFoldDB" id="A0A0M2NZ94"/>
<keyword evidence="1" id="KW-1133">Transmembrane helix</keyword>
<gene>
    <name evidence="2" type="ORF">UF66_0338</name>
</gene>
<reference evidence="2 3" key="1">
    <citation type="submission" date="2015-03" db="EMBL/GenBank/DDBJ databases">
        <title>Genome Assembly of Staphylococcus cohnii subsp. cohnii strain G22B2.</title>
        <authorList>
            <person name="Nair G."/>
            <person name="Kaur G."/>
            <person name="Khatri I."/>
            <person name="Singh N.K."/>
            <person name="Sathyabama S."/>
            <person name="Maurya S.K."/>
            <person name="Subramanian S."/>
            <person name="Agrewala J.N."/>
            <person name="Mayilraj S."/>
        </authorList>
    </citation>
    <scope>NUCLEOTIDE SEQUENCE [LARGE SCALE GENOMIC DNA]</scope>
    <source>
        <strain evidence="2 3">G22B2</strain>
    </source>
</reference>
<dbReference type="RefSeq" id="WP_019469856.1">
    <property type="nucleotide sequence ID" value="NZ_BKAS01000002.1"/>
</dbReference>
<accession>A0A0M2NZ94</accession>
<name>A0A0M2NZ94_STACC</name>